<dbReference type="Proteomes" id="UP000237000">
    <property type="component" value="Unassembled WGS sequence"/>
</dbReference>
<sequence>MKKKKKKKKILPKIVNQDLEFLRSEALKVRSESVYHSVSIDGCFQGLLWRLLMDVFKDLPQHLLMDAFKE</sequence>
<dbReference type="AlphaFoldDB" id="A0A2P5BWT1"/>
<comment type="caution">
    <text evidence="1">The sequence shown here is derived from an EMBL/GenBank/DDBJ whole genome shotgun (WGS) entry which is preliminary data.</text>
</comment>
<evidence type="ECO:0000313" key="2">
    <source>
        <dbReference type="Proteomes" id="UP000237000"/>
    </source>
</evidence>
<reference evidence="2" key="1">
    <citation type="submission" date="2016-06" db="EMBL/GenBank/DDBJ databases">
        <title>Parallel loss of symbiosis genes in relatives of nitrogen-fixing non-legume Parasponia.</title>
        <authorList>
            <person name="Van Velzen R."/>
            <person name="Holmer R."/>
            <person name="Bu F."/>
            <person name="Rutten L."/>
            <person name="Van Zeijl A."/>
            <person name="Liu W."/>
            <person name="Santuari L."/>
            <person name="Cao Q."/>
            <person name="Sharma T."/>
            <person name="Shen D."/>
            <person name="Roswanjaya Y."/>
            <person name="Wardhani T."/>
            <person name="Kalhor M.S."/>
            <person name="Jansen J."/>
            <person name="Van den Hoogen J."/>
            <person name="Gungor B."/>
            <person name="Hartog M."/>
            <person name="Hontelez J."/>
            <person name="Verver J."/>
            <person name="Yang W.-C."/>
            <person name="Schijlen E."/>
            <person name="Repin R."/>
            <person name="Schilthuizen M."/>
            <person name="Schranz E."/>
            <person name="Heidstra R."/>
            <person name="Miyata K."/>
            <person name="Fedorova E."/>
            <person name="Kohlen W."/>
            <person name="Bisseling T."/>
            <person name="Smit S."/>
            <person name="Geurts R."/>
        </authorList>
    </citation>
    <scope>NUCLEOTIDE SEQUENCE [LARGE SCALE GENOMIC DNA]</scope>
    <source>
        <strain evidence="2">cv. RG33-2</strain>
    </source>
</reference>
<dbReference type="OrthoDB" id="10456523at2759"/>
<organism evidence="1 2">
    <name type="scientific">Trema orientale</name>
    <name type="common">Charcoal tree</name>
    <name type="synonym">Celtis orientalis</name>
    <dbReference type="NCBI Taxonomy" id="63057"/>
    <lineage>
        <taxon>Eukaryota</taxon>
        <taxon>Viridiplantae</taxon>
        <taxon>Streptophyta</taxon>
        <taxon>Embryophyta</taxon>
        <taxon>Tracheophyta</taxon>
        <taxon>Spermatophyta</taxon>
        <taxon>Magnoliopsida</taxon>
        <taxon>eudicotyledons</taxon>
        <taxon>Gunneridae</taxon>
        <taxon>Pentapetalae</taxon>
        <taxon>rosids</taxon>
        <taxon>fabids</taxon>
        <taxon>Rosales</taxon>
        <taxon>Cannabaceae</taxon>
        <taxon>Trema</taxon>
    </lineage>
</organism>
<protein>
    <submittedName>
        <fullName evidence="1">Uncharacterized protein</fullName>
    </submittedName>
</protein>
<dbReference type="EMBL" id="JXTC01000448">
    <property type="protein sequence ID" value="PON53219.1"/>
    <property type="molecule type" value="Genomic_DNA"/>
</dbReference>
<accession>A0A2P5BWT1</accession>
<proteinExistence type="predicted"/>
<name>A0A2P5BWT1_TREOI</name>
<gene>
    <name evidence="1" type="ORF">TorRG33x02_306060</name>
</gene>
<keyword evidence="2" id="KW-1185">Reference proteome</keyword>
<evidence type="ECO:0000313" key="1">
    <source>
        <dbReference type="EMBL" id="PON53219.1"/>
    </source>
</evidence>
<dbReference type="InParanoid" id="A0A2P5BWT1"/>